<evidence type="ECO:0000256" key="4">
    <source>
        <dbReference type="ARBA" id="ARBA00022989"/>
    </source>
</evidence>
<feature type="transmembrane region" description="Helical" evidence="6">
    <location>
        <begin position="304"/>
        <end position="321"/>
    </location>
</feature>
<organism evidence="7 8">
    <name type="scientific">Enterovirga aerilata</name>
    <dbReference type="NCBI Taxonomy" id="2730920"/>
    <lineage>
        <taxon>Bacteria</taxon>
        <taxon>Pseudomonadati</taxon>
        <taxon>Pseudomonadota</taxon>
        <taxon>Alphaproteobacteria</taxon>
        <taxon>Hyphomicrobiales</taxon>
        <taxon>Methylobacteriaceae</taxon>
        <taxon>Enterovirga</taxon>
    </lineage>
</organism>
<keyword evidence="4 6" id="KW-1133">Transmembrane helix</keyword>
<comment type="caution">
    <text evidence="7">The sequence shown here is derived from an EMBL/GenBank/DDBJ whole genome shotgun (WGS) entry which is preliminary data.</text>
</comment>
<feature type="transmembrane region" description="Helical" evidence="6">
    <location>
        <begin position="103"/>
        <end position="122"/>
    </location>
</feature>
<dbReference type="InterPro" id="IPR005495">
    <property type="entry name" value="LptG/LptF_permease"/>
</dbReference>
<dbReference type="Pfam" id="PF03739">
    <property type="entry name" value="LptF_LptG"/>
    <property type="match status" value="1"/>
</dbReference>
<feature type="transmembrane region" description="Helical" evidence="6">
    <location>
        <begin position="63"/>
        <end position="83"/>
    </location>
</feature>
<feature type="transmembrane region" description="Helical" evidence="6">
    <location>
        <begin position="277"/>
        <end position="298"/>
    </location>
</feature>
<reference evidence="7 8" key="1">
    <citation type="submission" date="2020-04" db="EMBL/GenBank/DDBJ databases">
        <title>Enterovirga sp. isolate from soil.</title>
        <authorList>
            <person name="Chea S."/>
            <person name="Kim D.-U."/>
        </authorList>
    </citation>
    <scope>NUCLEOTIDE SEQUENCE [LARGE SCALE GENOMIC DNA]</scope>
    <source>
        <strain evidence="7 8">DB1703</strain>
    </source>
</reference>
<dbReference type="RefSeq" id="WP_171218062.1">
    <property type="nucleotide sequence ID" value="NZ_JABEPP010000002.1"/>
</dbReference>
<dbReference type="GO" id="GO:0015920">
    <property type="term" value="P:lipopolysaccharide transport"/>
    <property type="evidence" value="ECO:0007669"/>
    <property type="project" value="TreeGrafter"/>
</dbReference>
<sequence>MLIGATLGRYISLRFVKTILVVFATVFALVFTLDLVELMRRAGDTEGATPALMARLSLYRTPAIAEQVFPFSVLFGAMATLLGLSRRLELVVARAAGISAWQFLQPGILVAAVLGILTVFVYNPVSATLKEEAARIEADLFGRRMRSTGQDLWIQQRSVDGHAVIKADGGVGSTRTITGVSAFVFDRQGRFMERVEAPEATLREGYWEFRDATVFTTVEEPQTYATYLLASNLDPSQIRQRITPAEAVPFWQLSETIARRESAGLDATRYRLQYDILIARPLLFVAMVFVAASVSLRFVRFGGMARMMLGGVAAGFLLYVATELMRDLGNAGLVRPAVAAWFPAVVGSLLGSLALLYQEDG</sequence>
<dbReference type="NCBIfam" id="TIGR04408">
    <property type="entry name" value="LptG_lptG"/>
    <property type="match status" value="1"/>
</dbReference>
<keyword evidence="3 6" id="KW-0812">Transmembrane</keyword>
<name>A0A849HYK1_9HYPH</name>
<keyword evidence="5 6" id="KW-0472">Membrane</keyword>
<proteinExistence type="predicted"/>
<protein>
    <submittedName>
        <fullName evidence="7">LPS export ABC transporter permease LptG</fullName>
    </submittedName>
</protein>
<dbReference type="GO" id="GO:0055085">
    <property type="term" value="P:transmembrane transport"/>
    <property type="evidence" value="ECO:0007669"/>
    <property type="project" value="InterPro"/>
</dbReference>
<evidence type="ECO:0000256" key="1">
    <source>
        <dbReference type="ARBA" id="ARBA00004651"/>
    </source>
</evidence>
<dbReference type="EMBL" id="JABEPP010000002">
    <property type="protein sequence ID" value="NNM72606.1"/>
    <property type="molecule type" value="Genomic_DNA"/>
</dbReference>
<dbReference type="AlphaFoldDB" id="A0A849HYK1"/>
<gene>
    <name evidence="7" type="primary">lptG</name>
    <name evidence="7" type="ORF">HJG44_09445</name>
</gene>
<evidence type="ECO:0000256" key="2">
    <source>
        <dbReference type="ARBA" id="ARBA00022475"/>
    </source>
</evidence>
<accession>A0A849HYK1</accession>
<keyword evidence="8" id="KW-1185">Reference proteome</keyword>
<evidence type="ECO:0000256" key="5">
    <source>
        <dbReference type="ARBA" id="ARBA00023136"/>
    </source>
</evidence>
<dbReference type="GO" id="GO:0043190">
    <property type="term" value="C:ATP-binding cassette (ABC) transporter complex"/>
    <property type="evidence" value="ECO:0007669"/>
    <property type="project" value="InterPro"/>
</dbReference>
<dbReference type="PANTHER" id="PTHR33529:SF2">
    <property type="entry name" value="LIPOPOLYSACCHARIDE EXPORT SYSTEM PERMEASE PROTEIN LPTG"/>
    <property type="match status" value="1"/>
</dbReference>
<evidence type="ECO:0000256" key="6">
    <source>
        <dbReference type="SAM" id="Phobius"/>
    </source>
</evidence>
<evidence type="ECO:0000313" key="7">
    <source>
        <dbReference type="EMBL" id="NNM72606.1"/>
    </source>
</evidence>
<feature type="transmembrane region" description="Helical" evidence="6">
    <location>
        <begin position="333"/>
        <end position="357"/>
    </location>
</feature>
<dbReference type="PANTHER" id="PTHR33529">
    <property type="entry name" value="SLR0882 PROTEIN-RELATED"/>
    <property type="match status" value="1"/>
</dbReference>
<dbReference type="InterPro" id="IPR030923">
    <property type="entry name" value="LptG"/>
</dbReference>
<feature type="transmembrane region" description="Helical" evidence="6">
    <location>
        <begin position="15"/>
        <end position="36"/>
    </location>
</feature>
<dbReference type="Proteomes" id="UP000564885">
    <property type="component" value="Unassembled WGS sequence"/>
</dbReference>
<evidence type="ECO:0000313" key="8">
    <source>
        <dbReference type="Proteomes" id="UP000564885"/>
    </source>
</evidence>
<comment type="subcellular location">
    <subcellularLocation>
        <location evidence="1">Cell membrane</location>
        <topology evidence="1">Multi-pass membrane protein</topology>
    </subcellularLocation>
</comment>
<keyword evidence="2" id="KW-1003">Cell membrane</keyword>
<evidence type="ECO:0000256" key="3">
    <source>
        <dbReference type="ARBA" id="ARBA00022692"/>
    </source>
</evidence>